<protein>
    <submittedName>
        <fullName evidence="2">Uncharacterized protein</fullName>
    </submittedName>
</protein>
<gene>
    <name evidence="2" type="ORF">YC6258_04227</name>
</gene>
<proteinExistence type="predicted"/>
<evidence type="ECO:0000313" key="2">
    <source>
        <dbReference type="EMBL" id="AJQ96261.1"/>
    </source>
</evidence>
<dbReference type="Proteomes" id="UP000032266">
    <property type="component" value="Chromosome"/>
</dbReference>
<keyword evidence="3" id="KW-1185">Reference proteome</keyword>
<dbReference type="HOGENOM" id="CLU_2682640_0_0_6"/>
<accession>A0A0C5VPX6</accession>
<feature type="region of interest" description="Disordered" evidence="1">
    <location>
        <begin position="1"/>
        <end position="20"/>
    </location>
</feature>
<dbReference type="EMBL" id="CP007142">
    <property type="protein sequence ID" value="AJQ96261.1"/>
    <property type="molecule type" value="Genomic_DNA"/>
</dbReference>
<dbReference type="KEGG" id="gsn:YC6258_04227"/>
<dbReference type="AlphaFoldDB" id="A0A0C5VPX6"/>
<reference evidence="2 3" key="1">
    <citation type="submission" date="2014-01" db="EMBL/GenBank/DDBJ databases">
        <title>Full genme sequencing of cellulolytic bacterium Gynuella sunshinyii YC6258T gen. nov., sp. nov.</title>
        <authorList>
            <person name="Khan H."/>
            <person name="Chung E.J."/>
            <person name="Chung Y.R."/>
        </authorList>
    </citation>
    <scope>NUCLEOTIDE SEQUENCE [LARGE SCALE GENOMIC DNA]</scope>
    <source>
        <strain evidence="2 3">YC6258</strain>
    </source>
</reference>
<evidence type="ECO:0000256" key="1">
    <source>
        <dbReference type="SAM" id="MobiDB-lite"/>
    </source>
</evidence>
<evidence type="ECO:0000313" key="3">
    <source>
        <dbReference type="Proteomes" id="UP000032266"/>
    </source>
</evidence>
<sequence>MKTLFGSTSKPQTPTTQLQQVAEDAGLEARAMKISLAKTYLVCEQIELEMRQIRLRLERAVPASQLLSKGSEKR</sequence>
<name>A0A0C5VPX6_9GAMM</name>
<dbReference type="RefSeq" id="WP_044618312.1">
    <property type="nucleotide sequence ID" value="NZ_CP007142.1"/>
</dbReference>
<organism evidence="2 3">
    <name type="scientific">Gynuella sunshinyii YC6258</name>
    <dbReference type="NCBI Taxonomy" id="1445510"/>
    <lineage>
        <taxon>Bacteria</taxon>
        <taxon>Pseudomonadati</taxon>
        <taxon>Pseudomonadota</taxon>
        <taxon>Gammaproteobacteria</taxon>
        <taxon>Oceanospirillales</taxon>
        <taxon>Saccharospirillaceae</taxon>
        <taxon>Gynuella</taxon>
    </lineage>
</organism>